<dbReference type="PROSITE" id="PS50868">
    <property type="entry name" value="POST_SET"/>
    <property type="match status" value="1"/>
</dbReference>
<keyword evidence="8" id="KW-0479">Metal-binding</keyword>
<evidence type="ECO:0000256" key="9">
    <source>
        <dbReference type="ARBA" id="ARBA00022737"/>
    </source>
</evidence>
<dbReference type="SUPFAM" id="SSF82199">
    <property type="entry name" value="SET domain"/>
    <property type="match status" value="1"/>
</dbReference>
<protein>
    <recommendedName>
        <fullName evidence="23">Histone-lysine N-methyltransferase</fullName>
    </recommendedName>
</protein>
<keyword evidence="9" id="KW-0677">Repeat</keyword>
<evidence type="ECO:0008006" key="23">
    <source>
        <dbReference type="Google" id="ProtNLM"/>
    </source>
</evidence>
<dbReference type="GO" id="GO:0046974">
    <property type="term" value="F:histone H3K9 methyltransferase activity"/>
    <property type="evidence" value="ECO:0007669"/>
    <property type="project" value="TreeGrafter"/>
</dbReference>
<dbReference type="Pfam" id="PF05033">
    <property type="entry name" value="Pre-SET"/>
    <property type="match status" value="1"/>
</dbReference>
<feature type="compositionally biased region" description="Polar residues" evidence="16">
    <location>
        <begin position="693"/>
        <end position="709"/>
    </location>
</feature>
<dbReference type="InterPro" id="IPR051516">
    <property type="entry name" value="SETDB_methyltransferase"/>
</dbReference>
<feature type="compositionally biased region" description="Basic and acidic residues" evidence="16">
    <location>
        <begin position="1516"/>
        <end position="1529"/>
    </location>
</feature>
<keyword evidence="15" id="KW-0539">Nucleus</keyword>
<feature type="domain" description="SET" evidence="17">
    <location>
        <begin position="1361"/>
        <end position="1646"/>
    </location>
</feature>
<dbReference type="FunCoup" id="A0A6L2PR17">
    <property type="interactions" value="1443"/>
</dbReference>
<keyword evidence="13" id="KW-0175">Coiled coil</keyword>
<evidence type="ECO:0000256" key="10">
    <source>
        <dbReference type="ARBA" id="ARBA00022833"/>
    </source>
</evidence>
<dbReference type="SMART" id="SM00468">
    <property type="entry name" value="PreSET"/>
    <property type="match status" value="1"/>
</dbReference>
<dbReference type="GO" id="GO:0008270">
    <property type="term" value="F:zinc ion binding"/>
    <property type="evidence" value="ECO:0007669"/>
    <property type="project" value="InterPro"/>
</dbReference>
<feature type="domain" description="Post-SET" evidence="19">
    <location>
        <begin position="1655"/>
        <end position="1671"/>
    </location>
</feature>
<evidence type="ECO:0000256" key="4">
    <source>
        <dbReference type="ARBA" id="ARBA00022491"/>
    </source>
</evidence>
<feature type="domain" description="Pre-SET" evidence="18">
    <location>
        <begin position="1282"/>
        <end position="1358"/>
    </location>
</feature>
<dbReference type="InterPro" id="IPR047232">
    <property type="entry name" value="SETDB1/2-like_MBD"/>
</dbReference>
<dbReference type="InterPro" id="IPR041292">
    <property type="entry name" value="Tudor_4"/>
</dbReference>
<keyword evidence="22" id="KW-1185">Reference proteome</keyword>
<dbReference type="InParanoid" id="A0A6L2PR17"/>
<dbReference type="InterPro" id="IPR041291">
    <property type="entry name" value="TUDOR_5"/>
</dbReference>
<dbReference type="Proteomes" id="UP000502823">
    <property type="component" value="Unassembled WGS sequence"/>
</dbReference>
<evidence type="ECO:0000256" key="11">
    <source>
        <dbReference type="ARBA" id="ARBA00022853"/>
    </source>
</evidence>
<comment type="subcellular location">
    <subcellularLocation>
        <location evidence="2">Chromosome</location>
    </subcellularLocation>
    <subcellularLocation>
        <location evidence="1">Nucleus</location>
    </subcellularLocation>
</comment>
<gene>
    <name evidence="21" type="ORF">Cfor_04347</name>
</gene>
<dbReference type="CDD" id="cd20382">
    <property type="entry name" value="Tudor_SETDB1_rpt1"/>
    <property type="match status" value="1"/>
</dbReference>
<dbReference type="InterPro" id="IPR002999">
    <property type="entry name" value="Tudor"/>
</dbReference>
<feature type="compositionally biased region" description="Polar residues" evidence="16">
    <location>
        <begin position="717"/>
        <end position="736"/>
    </location>
</feature>
<dbReference type="InterPro" id="IPR016177">
    <property type="entry name" value="DNA-bd_dom_sf"/>
</dbReference>
<feature type="compositionally biased region" description="Acidic residues" evidence="16">
    <location>
        <begin position="1455"/>
        <end position="1479"/>
    </location>
</feature>
<feature type="domain" description="MBD" evidence="20">
    <location>
        <begin position="1154"/>
        <end position="1222"/>
    </location>
</feature>
<dbReference type="Pfam" id="PF18359">
    <property type="entry name" value="Tudor_5"/>
    <property type="match status" value="1"/>
</dbReference>
<name>A0A6L2PR17_COPFO</name>
<dbReference type="Gene3D" id="2.30.30.140">
    <property type="match status" value="2"/>
</dbReference>
<dbReference type="Gene3D" id="3.30.890.10">
    <property type="entry name" value="Methyl-cpg-binding Protein 2, Chain A"/>
    <property type="match status" value="1"/>
</dbReference>
<evidence type="ECO:0000256" key="15">
    <source>
        <dbReference type="ARBA" id="ARBA00023242"/>
    </source>
</evidence>
<dbReference type="SMART" id="SM00391">
    <property type="entry name" value="MBD"/>
    <property type="match status" value="1"/>
</dbReference>
<keyword evidence="3" id="KW-0158">Chromosome</keyword>
<keyword evidence="4" id="KW-0678">Repressor</keyword>
<keyword evidence="10" id="KW-0862">Zinc</keyword>
<feature type="compositionally biased region" description="Acidic residues" evidence="16">
    <location>
        <begin position="1429"/>
        <end position="1439"/>
    </location>
</feature>
<proteinExistence type="predicted"/>
<evidence type="ECO:0000259" key="20">
    <source>
        <dbReference type="PROSITE" id="PS50982"/>
    </source>
</evidence>
<feature type="region of interest" description="Disordered" evidence="16">
    <location>
        <begin position="217"/>
        <end position="237"/>
    </location>
</feature>
<evidence type="ECO:0000256" key="7">
    <source>
        <dbReference type="ARBA" id="ARBA00022691"/>
    </source>
</evidence>
<keyword evidence="5" id="KW-0489">Methyltransferase</keyword>
<dbReference type="CDD" id="cd21181">
    <property type="entry name" value="Tudor_SETDB1_rpt2"/>
    <property type="match status" value="1"/>
</dbReference>
<keyword evidence="12" id="KW-0805">Transcription regulation</keyword>
<sequence length="1671" mass="188782">MCLFSLELQDTITYADSLTDCLKVQKLMLQTLVGICHIVGNRLETGGSKTSTSCSDCCHAKQSVFPDASGFSDTNRKLLESKRDFSALVVTQPYRKHGQPQGGKYQLNVADSARKPVMNDDTNEPAGDNEPSETLLEGTDHVMLDLSCADGSDNSAADDKNITLHKKDTVEFVDSVGVADLGSKQATGSDSLSDASNVRGERACDTVITESLSSKCDEMEGMEVETNGTTDKSHSDVKKVAKKGSAILENVKHKEYEQLNVKEREEDEIYEKENKEIEEVGNEKKVELVEVNDKQKNKIEGVTDDKAKETDNEEKKTELCNKEKKIHVDGNEPEANIESKDKHGLAAELLDNEDKEITGKESEGETRMSTEKGLLLRVLSEECEADVDDPDPYPEHINFVDVNAPTCYSPMVIDDDDDDDEVVMIERRKGTGHYRKPGNIQKHAKGNCNRNSSPEVVVQGELCGRRQEIVIDLGADDHDDDDIEIEAIKKKKKKKRPDAQKGVFCCNVECSSLGHDLRIAPVFVLTHYGRKYKKGKAEKVCGACFEAAMKHQEHLSYLLSEHIPLMTAKFHPRYDTVVLTDSEEGSEGEEPLPDDVLSDLQEKLQEVLESAMEKYDLNYQIEESKKILTEKLDGLSSAFKETDDLFSELQRKMDCLQNDLYKDYQPEIRELPSLTIDDSQCGIREPVIQFENVSTQPSQRQQKTDTMQRTPLAPLTPSASQKQRVAISQPSYTGSVQADGVRRSPIAGVATKKVTQVQRSVLPVGPRPEVRQEDVVALEQVEVAHKPLPPVGALVRPKPCVGDVMYVMKQSFYGVWSRARVIEVTPKGSELASGVLTLYNQYKVKFESTYRKSNYLKQVTGRQMAYASPSPVRLPVGTRVIAIFKDNDWSKESYYSGVIAEPPKSMNKYRYLVFFDDGYAQYVVHEKILLVCECSRNVWDDIHPDSRDFIRKYLEQYPERPMVKLQQGQIVKTEWNGKWWIARVVEVDGSLVKMHFDADGRTEWIYRGSTRLGPLYAELAYAASRKEQGTFSRHRGLGVATLKKRNMPYVEYTRGTDGEEMRRDESGGVQSQSSESVPSRAVAKKSTTKRPDGIMDRMQEEQQTYQGNIEKIQQPPGRIEYLQLDASYKGPEKFKPHQCGPRCLSETQDNRNRLKGQNPLIIPLLCKWDRQVNRCRGKRVVMYRAPCGRRLRNMEELHRYLRLTRSNKAVDLFDFDFWVHCFAEFVAEKGFTDIRDLSYGKENVPVPCVNNVDNELPSYVTYSTKREATAGVNLNLDPEFLIGCDCTDDCQDRDKCACWQLTIQGTAYGPGGVVDPTVGYYYRRLPEPVMTGIYECNSKCKCAKNENNTCLNRVAQQPLQLKLQVFKTANRGWGIRCLNDIPQGGFICIYAGRLLTEQGANEGGKNYGDEYLAELDYIEVVEKLKEGYESDIVDDSDSSSEEKGSSEARRTKDASEEEEEEEEEEGEAGQDLRDSDEEFQLAPWEKGKGNPLPEQSSIRTRLRNRNSRQGSDDSQNDPKDKGADADSRKKSSRRPSSSDHNYSDDEDSGLLRQPSRFSVVSEPKESDKSKRPKHRSVREFFGQDEYCYIMDAKNNGNIGRYLNHSCSPNVFVQNVFVDTHDLRFPWVAFFALTYIRAGTELTWDYNYDVGSVPGKVLHCYCGSNDCRGRLL</sequence>
<organism evidence="21 22">
    <name type="scientific">Coptotermes formosanus</name>
    <name type="common">Formosan subterranean termite</name>
    <dbReference type="NCBI Taxonomy" id="36987"/>
    <lineage>
        <taxon>Eukaryota</taxon>
        <taxon>Metazoa</taxon>
        <taxon>Ecdysozoa</taxon>
        <taxon>Arthropoda</taxon>
        <taxon>Hexapoda</taxon>
        <taxon>Insecta</taxon>
        <taxon>Pterygota</taxon>
        <taxon>Neoptera</taxon>
        <taxon>Polyneoptera</taxon>
        <taxon>Dictyoptera</taxon>
        <taxon>Blattodea</taxon>
        <taxon>Blattoidea</taxon>
        <taxon>Termitoidae</taxon>
        <taxon>Rhinotermitidae</taxon>
        <taxon>Coptotermes</taxon>
    </lineage>
</organism>
<accession>A0A6L2PR17</accession>
<dbReference type="Pfam" id="PF00856">
    <property type="entry name" value="SET"/>
    <property type="match status" value="1"/>
</dbReference>
<comment type="caution">
    <text evidence="21">The sequence shown here is derived from an EMBL/GenBank/DDBJ whole genome shotgun (WGS) entry which is preliminary data.</text>
</comment>
<evidence type="ECO:0000256" key="8">
    <source>
        <dbReference type="ARBA" id="ARBA00022723"/>
    </source>
</evidence>
<evidence type="ECO:0000256" key="12">
    <source>
        <dbReference type="ARBA" id="ARBA00023015"/>
    </source>
</evidence>
<dbReference type="GO" id="GO:0005634">
    <property type="term" value="C:nucleus"/>
    <property type="evidence" value="ECO:0007669"/>
    <property type="project" value="UniProtKB-SubCell"/>
</dbReference>
<dbReference type="SMART" id="SM00333">
    <property type="entry name" value="TUDOR"/>
    <property type="match status" value="2"/>
</dbReference>
<evidence type="ECO:0000259" key="17">
    <source>
        <dbReference type="PROSITE" id="PS50280"/>
    </source>
</evidence>
<dbReference type="InterPro" id="IPR046341">
    <property type="entry name" value="SET_dom_sf"/>
</dbReference>
<feature type="compositionally biased region" description="Basic and acidic residues" evidence="16">
    <location>
        <begin position="1054"/>
        <end position="1066"/>
    </location>
</feature>
<dbReference type="GO" id="GO:0005694">
    <property type="term" value="C:chromosome"/>
    <property type="evidence" value="ECO:0007669"/>
    <property type="project" value="UniProtKB-SubCell"/>
</dbReference>
<dbReference type="PROSITE" id="PS50867">
    <property type="entry name" value="PRE_SET"/>
    <property type="match status" value="1"/>
</dbReference>
<evidence type="ECO:0000256" key="3">
    <source>
        <dbReference type="ARBA" id="ARBA00022454"/>
    </source>
</evidence>
<dbReference type="GO" id="GO:0032259">
    <property type="term" value="P:methylation"/>
    <property type="evidence" value="ECO:0007669"/>
    <property type="project" value="UniProtKB-KW"/>
</dbReference>
<dbReference type="GO" id="GO:0010629">
    <property type="term" value="P:negative regulation of gene expression"/>
    <property type="evidence" value="ECO:0007669"/>
    <property type="project" value="TreeGrafter"/>
</dbReference>
<evidence type="ECO:0000256" key="5">
    <source>
        <dbReference type="ARBA" id="ARBA00022603"/>
    </source>
</evidence>
<evidence type="ECO:0000256" key="14">
    <source>
        <dbReference type="ARBA" id="ARBA00023163"/>
    </source>
</evidence>
<keyword evidence="11" id="KW-0156">Chromatin regulator</keyword>
<evidence type="ECO:0000259" key="18">
    <source>
        <dbReference type="PROSITE" id="PS50867"/>
    </source>
</evidence>
<dbReference type="Pfam" id="PF01429">
    <property type="entry name" value="MBD"/>
    <property type="match status" value="1"/>
</dbReference>
<reference evidence="22" key="1">
    <citation type="submission" date="2020-01" db="EMBL/GenBank/DDBJ databases">
        <title>Draft genome sequence of the Termite Coptotermes fromosanus.</title>
        <authorList>
            <person name="Itakura S."/>
            <person name="Yosikawa Y."/>
            <person name="Umezawa K."/>
        </authorList>
    </citation>
    <scope>NUCLEOTIDE SEQUENCE [LARGE SCALE GENOMIC DNA]</scope>
</reference>
<evidence type="ECO:0000256" key="2">
    <source>
        <dbReference type="ARBA" id="ARBA00004286"/>
    </source>
</evidence>
<dbReference type="GO" id="GO:0070828">
    <property type="term" value="P:heterochromatin organization"/>
    <property type="evidence" value="ECO:0007669"/>
    <property type="project" value="TreeGrafter"/>
</dbReference>
<feature type="compositionally biased region" description="Low complexity" evidence="16">
    <location>
        <begin position="1067"/>
        <end position="1077"/>
    </location>
</feature>
<evidence type="ECO:0000256" key="16">
    <source>
        <dbReference type="SAM" id="MobiDB-lite"/>
    </source>
</evidence>
<dbReference type="PANTHER" id="PTHR46024:SF1">
    <property type="entry name" value="HISTONE-LYSINE N-METHYLTRANSFERASE EGGLESS"/>
    <property type="match status" value="1"/>
</dbReference>
<keyword evidence="7" id="KW-0949">S-adenosyl-L-methionine</keyword>
<evidence type="ECO:0000313" key="21">
    <source>
        <dbReference type="EMBL" id="GFG32367.1"/>
    </source>
</evidence>
<feature type="region of interest" description="Disordered" evidence="16">
    <location>
        <begin position="693"/>
        <end position="738"/>
    </location>
</feature>
<feature type="region of interest" description="Disordered" evidence="16">
    <location>
        <begin position="1054"/>
        <end position="1089"/>
    </location>
</feature>
<dbReference type="SUPFAM" id="SSF63748">
    <property type="entry name" value="Tudor/PWWP/MBT"/>
    <property type="match status" value="1"/>
</dbReference>
<dbReference type="InterPro" id="IPR001739">
    <property type="entry name" value="Methyl_CpG_DNA-bd"/>
</dbReference>
<dbReference type="OrthoDB" id="5792673at2759"/>
<dbReference type="InterPro" id="IPR003616">
    <property type="entry name" value="Post-SET_dom"/>
</dbReference>
<keyword evidence="6" id="KW-0808">Transferase</keyword>
<dbReference type="SUPFAM" id="SSF54171">
    <property type="entry name" value="DNA-binding domain"/>
    <property type="match status" value="1"/>
</dbReference>
<evidence type="ECO:0000256" key="13">
    <source>
        <dbReference type="ARBA" id="ARBA00023054"/>
    </source>
</evidence>
<dbReference type="CDD" id="cd01395">
    <property type="entry name" value="HMT_MBD"/>
    <property type="match status" value="1"/>
</dbReference>
<dbReference type="CDD" id="cd10517">
    <property type="entry name" value="SET_SETDB1"/>
    <property type="match status" value="1"/>
</dbReference>
<dbReference type="PANTHER" id="PTHR46024">
    <property type="entry name" value="HISTONE-LYSINE N-METHYLTRANSFERASE EGGLESS"/>
    <property type="match status" value="1"/>
</dbReference>
<dbReference type="SMART" id="SM00317">
    <property type="entry name" value="SET"/>
    <property type="match status" value="1"/>
</dbReference>
<dbReference type="Gene3D" id="2.170.270.10">
    <property type="entry name" value="SET domain"/>
    <property type="match status" value="2"/>
</dbReference>
<evidence type="ECO:0000259" key="19">
    <source>
        <dbReference type="PROSITE" id="PS50868"/>
    </source>
</evidence>
<evidence type="ECO:0000256" key="6">
    <source>
        <dbReference type="ARBA" id="ARBA00022679"/>
    </source>
</evidence>
<dbReference type="InterPro" id="IPR001214">
    <property type="entry name" value="SET_dom"/>
</dbReference>
<feature type="region of interest" description="Disordered" evidence="16">
    <location>
        <begin position="1429"/>
        <end position="1575"/>
    </location>
</feature>
<evidence type="ECO:0000313" key="22">
    <source>
        <dbReference type="Proteomes" id="UP000502823"/>
    </source>
</evidence>
<dbReference type="InterPro" id="IPR007728">
    <property type="entry name" value="Pre-SET_dom"/>
</dbReference>
<dbReference type="GO" id="GO:0003677">
    <property type="term" value="F:DNA binding"/>
    <property type="evidence" value="ECO:0007669"/>
    <property type="project" value="InterPro"/>
</dbReference>
<feature type="compositionally biased region" description="Basic and acidic residues" evidence="16">
    <location>
        <begin position="1440"/>
        <end position="1454"/>
    </location>
</feature>
<keyword evidence="14" id="KW-0804">Transcription</keyword>
<dbReference type="PROSITE" id="PS50280">
    <property type="entry name" value="SET"/>
    <property type="match status" value="1"/>
</dbReference>
<dbReference type="EMBL" id="BLKM01000363">
    <property type="protein sequence ID" value="GFG32367.1"/>
    <property type="molecule type" value="Genomic_DNA"/>
</dbReference>
<dbReference type="Pfam" id="PF18358">
    <property type="entry name" value="Tudor_4"/>
    <property type="match status" value="1"/>
</dbReference>
<evidence type="ECO:0000256" key="1">
    <source>
        <dbReference type="ARBA" id="ARBA00004123"/>
    </source>
</evidence>
<dbReference type="PROSITE" id="PS50982">
    <property type="entry name" value="MBD"/>
    <property type="match status" value="1"/>
</dbReference>